<protein>
    <submittedName>
        <fullName evidence="1">Uncharacterized protein</fullName>
    </submittedName>
</protein>
<dbReference type="GeneID" id="20831730"/>
<dbReference type="RefSeq" id="XP_009856460.1">
    <property type="nucleotide sequence ID" value="XM_009858158.1"/>
</dbReference>
<keyword evidence="2" id="KW-1185">Reference proteome</keyword>
<reference evidence="2" key="1">
    <citation type="journal article" date="2011" name="Genetics">
        <title>Massive changes in genome architecture accompany the transition to self-fertility in the filamentous fungus Neurospora tetrasperma.</title>
        <authorList>
            <person name="Ellison C.E."/>
            <person name="Stajich J.E."/>
            <person name="Jacobson D.J."/>
            <person name="Natvig D.O."/>
            <person name="Lapidus A."/>
            <person name="Foster B."/>
            <person name="Aerts A."/>
            <person name="Riley R."/>
            <person name="Lindquist E.A."/>
            <person name="Grigoriev I.V."/>
            <person name="Taylor J.W."/>
        </authorList>
    </citation>
    <scope>NUCLEOTIDE SEQUENCE [LARGE SCALE GENOMIC DNA]</scope>
    <source>
        <strain evidence="2">FGSC 2508 / P0657</strain>
    </source>
</reference>
<name>F8MZ32_NEUT8</name>
<sequence length="98" mass="10258">MDRRLIRKDIPNTLSSLMVSLPHKGITLRKVRCNTNSSLLLSRAVVGTDASKGAWRLSVAASWAPNAANAALTAANAALSAVDIVRISITISTVEGGC</sequence>
<proteinExistence type="predicted"/>
<dbReference type="AlphaFoldDB" id="F8MZ32"/>
<dbReference type="OrthoDB" id="10351674at2759"/>
<dbReference type="HOGENOM" id="CLU_157442_0_0_1"/>
<accession>F8MZ32</accession>
<organism evidence="1 2">
    <name type="scientific">Neurospora tetrasperma (strain FGSC 2508 / ATCC MYA-4615 / P0657)</name>
    <dbReference type="NCBI Taxonomy" id="510951"/>
    <lineage>
        <taxon>Eukaryota</taxon>
        <taxon>Fungi</taxon>
        <taxon>Dikarya</taxon>
        <taxon>Ascomycota</taxon>
        <taxon>Pezizomycotina</taxon>
        <taxon>Sordariomycetes</taxon>
        <taxon>Sordariomycetidae</taxon>
        <taxon>Sordariales</taxon>
        <taxon>Sordariaceae</taxon>
        <taxon>Neurospora</taxon>
    </lineage>
</organism>
<dbReference type="VEuPathDB" id="FungiDB:NEUTE1DRAFT_96875"/>
<dbReference type="KEGG" id="nte:NEUTE1DRAFT96875"/>
<dbReference type="Proteomes" id="UP000008065">
    <property type="component" value="Unassembled WGS sequence"/>
</dbReference>
<dbReference type="EMBL" id="GL891382">
    <property type="protein sequence ID" value="EGO52827.1"/>
    <property type="molecule type" value="Genomic_DNA"/>
</dbReference>
<gene>
    <name evidence="1" type="ORF">NEUTE1DRAFT_96875</name>
</gene>
<evidence type="ECO:0000313" key="1">
    <source>
        <dbReference type="EMBL" id="EGO52827.1"/>
    </source>
</evidence>
<evidence type="ECO:0000313" key="2">
    <source>
        <dbReference type="Proteomes" id="UP000008065"/>
    </source>
</evidence>